<protein>
    <submittedName>
        <fullName evidence="1">HAD family phosphatase</fullName>
    </submittedName>
</protein>
<name>A0ABY2DLL6_9ACTN</name>
<dbReference type="EMBL" id="SMKE01000174">
    <property type="protein sequence ID" value="TDB99375.1"/>
    <property type="molecule type" value="Genomic_DNA"/>
</dbReference>
<gene>
    <name evidence="1" type="ORF">E1091_07045</name>
</gene>
<dbReference type="InterPro" id="IPR036412">
    <property type="entry name" value="HAD-like_sf"/>
</dbReference>
<dbReference type="InterPro" id="IPR006439">
    <property type="entry name" value="HAD-SF_hydro_IA"/>
</dbReference>
<dbReference type="Pfam" id="PF00702">
    <property type="entry name" value="Hydrolase"/>
    <property type="match status" value="1"/>
</dbReference>
<sequence length="246" mass="25298">MSIALEQLCGDVDALLLDFDGPVCGIFAGYPASQVAGELLDLLRGRAAAVAERLCGEPDPLEVLRQVGADRGQAVTAAVEDALIAAEVRAVGTAEPTAYARETIVAATHLRWPVAVVSNNSAEAVTAYLRAHRLSGGVAVVVGRPYADPARMKPNPAPILDAAQRLGIEPARCVLVGDSVTDIEGAHAAGTKVVGYANKPPKVQAFVAAGADVVVTSMRDVAQALVRAGGGTSCSARLRPAWCCPV</sequence>
<evidence type="ECO:0000313" key="1">
    <source>
        <dbReference type="EMBL" id="TDB99375.1"/>
    </source>
</evidence>
<comment type="caution">
    <text evidence="1">The sequence shown here is derived from an EMBL/GenBank/DDBJ whole genome shotgun (WGS) entry which is preliminary data.</text>
</comment>
<dbReference type="NCBIfam" id="TIGR01549">
    <property type="entry name" value="HAD-SF-IA-v1"/>
    <property type="match status" value="1"/>
</dbReference>
<dbReference type="NCBIfam" id="TIGR01509">
    <property type="entry name" value="HAD-SF-IA-v3"/>
    <property type="match status" value="1"/>
</dbReference>
<organism evidence="1 2">
    <name type="scientific">Micromonospora fluostatini</name>
    <dbReference type="NCBI Taxonomy" id="1629071"/>
    <lineage>
        <taxon>Bacteria</taxon>
        <taxon>Bacillati</taxon>
        <taxon>Actinomycetota</taxon>
        <taxon>Actinomycetes</taxon>
        <taxon>Micromonosporales</taxon>
        <taxon>Micromonosporaceae</taxon>
        <taxon>Micromonospora</taxon>
    </lineage>
</organism>
<keyword evidence="2" id="KW-1185">Reference proteome</keyword>
<reference evidence="1 2" key="1">
    <citation type="submission" date="2019-02" db="EMBL/GenBank/DDBJ databases">
        <title>Draft genome sequences of novel Actinobacteria.</title>
        <authorList>
            <person name="Sahin N."/>
            <person name="Ay H."/>
            <person name="Saygin H."/>
        </authorList>
    </citation>
    <scope>NUCLEOTIDE SEQUENCE [LARGE SCALE GENOMIC DNA]</scope>
    <source>
        <strain evidence="1 2">JCM 30529</strain>
    </source>
</reference>
<proteinExistence type="predicted"/>
<dbReference type="Proteomes" id="UP000295626">
    <property type="component" value="Unassembled WGS sequence"/>
</dbReference>
<accession>A0ABY2DLL6</accession>
<dbReference type="PANTHER" id="PTHR43434:SF1">
    <property type="entry name" value="PHOSPHOGLYCOLATE PHOSPHATASE"/>
    <property type="match status" value="1"/>
</dbReference>
<dbReference type="SUPFAM" id="SSF56784">
    <property type="entry name" value="HAD-like"/>
    <property type="match status" value="1"/>
</dbReference>
<dbReference type="CDD" id="cd07505">
    <property type="entry name" value="HAD_BPGM-like"/>
    <property type="match status" value="1"/>
</dbReference>
<dbReference type="PANTHER" id="PTHR43434">
    <property type="entry name" value="PHOSPHOGLYCOLATE PHOSPHATASE"/>
    <property type="match status" value="1"/>
</dbReference>
<dbReference type="InterPro" id="IPR050155">
    <property type="entry name" value="HAD-like_hydrolase_sf"/>
</dbReference>
<dbReference type="Gene3D" id="3.40.50.1000">
    <property type="entry name" value="HAD superfamily/HAD-like"/>
    <property type="match status" value="1"/>
</dbReference>
<evidence type="ECO:0000313" key="2">
    <source>
        <dbReference type="Proteomes" id="UP000295626"/>
    </source>
</evidence>
<dbReference type="InterPro" id="IPR023214">
    <property type="entry name" value="HAD_sf"/>
</dbReference>